<dbReference type="InterPro" id="IPR000792">
    <property type="entry name" value="Tscrpt_reg_LuxR_C"/>
</dbReference>
<dbReference type="InterPro" id="IPR036390">
    <property type="entry name" value="WH_DNA-bd_sf"/>
</dbReference>
<organism evidence="2 3">
    <name type="scientific">Streptomyces heliomycini</name>
    <dbReference type="NCBI Taxonomy" id="284032"/>
    <lineage>
        <taxon>Bacteria</taxon>
        <taxon>Bacillati</taxon>
        <taxon>Actinomycetota</taxon>
        <taxon>Actinomycetes</taxon>
        <taxon>Kitasatosporales</taxon>
        <taxon>Streptomycetaceae</taxon>
        <taxon>Streptomyces</taxon>
    </lineage>
</organism>
<sequence>MTIMLGPVGLSRPEESVYLLLLRRGSASPDDLAAASSLEPGRVRRIVKGLRRKGFVHQTPPPDERVVPVAPDMVVDHLIRRRHDELEAVRTAAHRLAEEARGREGNRRAGELIEIVTGGEAVGQAFDRLQRGARRELRVLVTPPYAAPKDVNESQLDRLLARGVVCRAVYGTVALDDPAIAAGVAACVRAGEQARLAHRVPIKLALADESLALLPLSWSDAAHRTALLVHPCGLLDALSALFETVWSHAVPLSLGPDDRIRPAATLSDEDRYLLSLLVSGLTDDAVAARLGVSRRTVVRRVTHLMERADARSRLQLGWQAHERGWL</sequence>
<dbReference type="RefSeq" id="WP_199821952.1">
    <property type="nucleotide sequence ID" value="NZ_JBHMDI010000062.1"/>
</dbReference>
<feature type="domain" description="HTH luxR-type" evidence="1">
    <location>
        <begin position="263"/>
        <end position="320"/>
    </location>
</feature>
<comment type="caution">
    <text evidence="2">The sequence shown here is derived from an EMBL/GenBank/DDBJ whole genome shotgun (WGS) entry which is preliminary data.</text>
</comment>
<evidence type="ECO:0000313" key="3">
    <source>
        <dbReference type="Proteomes" id="UP001589753"/>
    </source>
</evidence>
<dbReference type="EMBL" id="JBHMDI010000062">
    <property type="protein sequence ID" value="MFB9350020.1"/>
    <property type="molecule type" value="Genomic_DNA"/>
</dbReference>
<dbReference type="InterPro" id="IPR051797">
    <property type="entry name" value="TrmB-like"/>
</dbReference>
<reference evidence="2 3" key="1">
    <citation type="submission" date="2024-09" db="EMBL/GenBank/DDBJ databases">
        <authorList>
            <person name="Sun Q."/>
            <person name="Mori K."/>
        </authorList>
    </citation>
    <scope>NUCLEOTIDE SEQUENCE [LARGE SCALE GENOMIC DNA]</scope>
    <source>
        <strain evidence="2 3">JCM 9767</strain>
    </source>
</reference>
<dbReference type="SUPFAM" id="SSF46894">
    <property type="entry name" value="C-terminal effector domain of the bipartite response regulators"/>
    <property type="match status" value="1"/>
</dbReference>
<dbReference type="Proteomes" id="UP001589753">
    <property type="component" value="Unassembled WGS sequence"/>
</dbReference>
<proteinExistence type="predicted"/>
<gene>
    <name evidence="2" type="ORF">ACFFUA_21625</name>
</gene>
<dbReference type="PANTHER" id="PTHR34293">
    <property type="entry name" value="HTH-TYPE TRANSCRIPTIONAL REGULATOR TRMBL2"/>
    <property type="match status" value="1"/>
</dbReference>
<dbReference type="PANTHER" id="PTHR34293:SF1">
    <property type="entry name" value="HTH-TYPE TRANSCRIPTIONAL REGULATOR TRMBL2"/>
    <property type="match status" value="1"/>
</dbReference>
<evidence type="ECO:0000313" key="2">
    <source>
        <dbReference type="EMBL" id="MFB9350020.1"/>
    </source>
</evidence>
<dbReference type="InterPro" id="IPR002831">
    <property type="entry name" value="Tscrpt_reg_TrmB_N"/>
</dbReference>
<dbReference type="Gene3D" id="1.10.10.10">
    <property type="entry name" value="Winged helix-like DNA-binding domain superfamily/Winged helix DNA-binding domain"/>
    <property type="match status" value="2"/>
</dbReference>
<keyword evidence="3" id="KW-1185">Reference proteome</keyword>
<evidence type="ECO:0000259" key="1">
    <source>
        <dbReference type="SMART" id="SM00421"/>
    </source>
</evidence>
<accession>A0ABV5LCY8</accession>
<name>A0ABV5LCY8_9ACTN</name>
<dbReference type="SMART" id="SM00421">
    <property type="entry name" value="HTH_LUXR"/>
    <property type="match status" value="1"/>
</dbReference>
<dbReference type="SUPFAM" id="SSF46785">
    <property type="entry name" value="Winged helix' DNA-binding domain"/>
    <property type="match status" value="1"/>
</dbReference>
<dbReference type="InterPro" id="IPR016032">
    <property type="entry name" value="Sig_transdc_resp-reg_C-effctor"/>
</dbReference>
<protein>
    <submittedName>
        <fullName evidence="2">TrmB family transcriptional regulator</fullName>
    </submittedName>
</protein>
<dbReference type="InterPro" id="IPR036388">
    <property type="entry name" value="WH-like_DNA-bd_sf"/>
</dbReference>
<dbReference type="Pfam" id="PF01978">
    <property type="entry name" value="TrmB"/>
    <property type="match status" value="1"/>
</dbReference>